<reference evidence="1 2" key="1">
    <citation type="submission" date="2019-04" db="EMBL/GenBank/DDBJ databases">
        <title>An improved genome assembly and genetic linkage map for asparagus bean, Vigna unguiculata ssp. sesquipedialis.</title>
        <authorList>
            <person name="Xia Q."/>
            <person name="Zhang R."/>
            <person name="Dong Y."/>
        </authorList>
    </citation>
    <scope>NUCLEOTIDE SEQUENCE [LARGE SCALE GENOMIC DNA]</scope>
    <source>
        <tissue evidence="1">Leaf</tissue>
    </source>
</reference>
<proteinExistence type="predicted"/>
<gene>
    <name evidence="1" type="ORF">DEO72_LG11g1289</name>
</gene>
<dbReference type="AlphaFoldDB" id="A0A4D6NKJ7"/>
<name>A0A4D6NKJ7_VIGUN</name>
<evidence type="ECO:0000313" key="2">
    <source>
        <dbReference type="Proteomes" id="UP000501690"/>
    </source>
</evidence>
<accession>A0A4D6NKJ7</accession>
<protein>
    <submittedName>
        <fullName evidence="1">Uncharacterized protein</fullName>
    </submittedName>
</protein>
<organism evidence="1 2">
    <name type="scientific">Vigna unguiculata</name>
    <name type="common">Cowpea</name>
    <dbReference type="NCBI Taxonomy" id="3917"/>
    <lineage>
        <taxon>Eukaryota</taxon>
        <taxon>Viridiplantae</taxon>
        <taxon>Streptophyta</taxon>
        <taxon>Embryophyta</taxon>
        <taxon>Tracheophyta</taxon>
        <taxon>Spermatophyta</taxon>
        <taxon>Magnoliopsida</taxon>
        <taxon>eudicotyledons</taxon>
        <taxon>Gunneridae</taxon>
        <taxon>Pentapetalae</taxon>
        <taxon>rosids</taxon>
        <taxon>fabids</taxon>
        <taxon>Fabales</taxon>
        <taxon>Fabaceae</taxon>
        <taxon>Papilionoideae</taxon>
        <taxon>50 kb inversion clade</taxon>
        <taxon>NPAAA clade</taxon>
        <taxon>indigoferoid/millettioid clade</taxon>
        <taxon>Phaseoleae</taxon>
        <taxon>Vigna</taxon>
    </lineage>
</organism>
<sequence>MAANDSRDARRERKSIVSQNISNMMMKSSDTNQEKSIDTEAFSSANTTPLSHYTHFEINGSTTIGSGKDCTSIKITNGPILHKSNINNTGMVQSDCHSGRRKTNLFNTQPLLNTITNNLDKEFVCSSFTPASVDSSAYFEVTYLSSHPMLVQDQDAIAPISKILDFDNNSDEDENDDYIIGHFSSDLYSRAEIQGATTF</sequence>
<dbReference type="EMBL" id="CP039355">
    <property type="protein sequence ID" value="QCE14290.1"/>
    <property type="molecule type" value="Genomic_DNA"/>
</dbReference>
<evidence type="ECO:0000313" key="1">
    <source>
        <dbReference type="EMBL" id="QCE14290.1"/>
    </source>
</evidence>
<keyword evidence="2" id="KW-1185">Reference proteome</keyword>
<dbReference type="Proteomes" id="UP000501690">
    <property type="component" value="Linkage Group LG11"/>
</dbReference>